<evidence type="ECO:0000256" key="2">
    <source>
        <dbReference type="ARBA" id="ARBA00006656"/>
    </source>
</evidence>
<dbReference type="SMART" id="SM00204">
    <property type="entry name" value="TGFB"/>
    <property type="match status" value="1"/>
</dbReference>
<dbReference type="InterPro" id="IPR017948">
    <property type="entry name" value="TGFb_CS"/>
</dbReference>
<keyword evidence="5 8" id="KW-0339">Growth factor</keyword>
<dbReference type="Pfam" id="PF00688">
    <property type="entry name" value="TGFb_propeptide"/>
    <property type="match status" value="1"/>
</dbReference>
<dbReference type="EMBL" id="JAHXZJ010002982">
    <property type="protein sequence ID" value="KAH0534686.1"/>
    <property type="molecule type" value="Genomic_DNA"/>
</dbReference>
<evidence type="ECO:0000259" key="9">
    <source>
        <dbReference type="PROSITE" id="PS51362"/>
    </source>
</evidence>
<evidence type="ECO:0000256" key="3">
    <source>
        <dbReference type="ARBA" id="ARBA00022525"/>
    </source>
</evidence>
<evidence type="ECO:0000256" key="8">
    <source>
        <dbReference type="RuleBase" id="RU000354"/>
    </source>
</evidence>
<dbReference type="PROSITE" id="PS00250">
    <property type="entry name" value="TGF_BETA_1"/>
    <property type="match status" value="1"/>
</dbReference>
<dbReference type="Proteomes" id="UP000826195">
    <property type="component" value="Unassembled WGS sequence"/>
</dbReference>
<reference evidence="10 11" key="1">
    <citation type="journal article" date="2021" name="J. Hered.">
        <title>A chromosome-level genome assembly of the parasitoid wasp, Cotesia glomerata (Hymenoptera: Braconidae).</title>
        <authorList>
            <person name="Pinto B.J."/>
            <person name="Weis J.J."/>
            <person name="Gamble T."/>
            <person name="Ode P.J."/>
            <person name="Paul R."/>
            <person name="Zaspel J.M."/>
        </authorList>
    </citation>
    <scope>NUCLEOTIDE SEQUENCE [LARGE SCALE GENOMIC DNA]</scope>
    <source>
        <strain evidence="10">CgM1</strain>
    </source>
</reference>
<evidence type="ECO:0000256" key="6">
    <source>
        <dbReference type="ARBA" id="ARBA00023157"/>
    </source>
</evidence>
<dbReference type="InterPro" id="IPR001839">
    <property type="entry name" value="TGF-b_C"/>
</dbReference>
<keyword evidence="6" id="KW-1015">Disulfide bond</keyword>
<dbReference type="PROSITE" id="PS51362">
    <property type="entry name" value="TGF_BETA_2"/>
    <property type="match status" value="1"/>
</dbReference>
<feature type="domain" description="TGF-beta family profile" evidence="9">
    <location>
        <begin position="322"/>
        <end position="452"/>
    </location>
</feature>
<keyword evidence="4" id="KW-0732">Signal</keyword>
<dbReference type="CDD" id="cd13756">
    <property type="entry name" value="TGF_beta_BMPs_GDFs"/>
    <property type="match status" value="1"/>
</dbReference>
<dbReference type="PANTHER" id="PTHR11848:SF310">
    <property type="entry name" value="PROTEIN 60A-RELATED"/>
    <property type="match status" value="1"/>
</dbReference>
<accession>A0AAV7HSN8</accession>
<comment type="subcellular location">
    <subcellularLocation>
        <location evidence="1">Secreted</location>
    </subcellularLocation>
</comment>
<dbReference type="AlphaFoldDB" id="A0AAV7HSN8"/>
<protein>
    <recommendedName>
        <fullName evidence="9">TGF-beta family profile domain-containing protein</fullName>
    </recommendedName>
</protein>
<evidence type="ECO:0000256" key="1">
    <source>
        <dbReference type="ARBA" id="ARBA00004613"/>
    </source>
</evidence>
<dbReference type="InterPro" id="IPR001111">
    <property type="entry name" value="TGF-b_propeptide"/>
</dbReference>
<gene>
    <name evidence="10" type="ORF">KQX54_006900</name>
</gene>
<dbReference type="Pfam" id="PF00019">
    <property type="entry name" value="TGF_beta"/>
    <property type="match status" value="1"/>
</dbReference>
<dbReference type="GO" id="GO:0005615">
    <property type="term" value="C:extracellular space"/>
    <property type="evidence" value="ECO:0007669"/>
    <property type="project" value="TreeGrafter"/>
</dbReference>
<name>A0AAV7HSN8_COTGL</name>
<keyword evidence="11" id="KW-1185">Reference proteome</keyword>
<evidence type="ECO:0000256" key="4">
    <source>
        <dbReference type="ARBA" id="ARBA00022729"/>
    </source>
</evidence>
<comment type="similarity">
    <text evidence="2 8">Belongs to the TGF-beta family.</text>
</comment>
<keyword evidence="3" id="KW-0964">Secreted</keyword>
<dbReference type="Gene3D" id="2.10.90.10">
    <property type="entry name" value="Cystine-knot cytokines"/>
    <property type="match status" value="1"/>
</dbReference>
<evidence type="ECO:0000256" key="7">
    <source>
        <dbReference type="ARBA" id="ARBA00023180"/>
    </source>
</evidence>
<dbReference type="GO" id="GO:0005125">
    <property type="term" value="F:cytokine activity"/>
    <property type="evidence" value="ECO:0007669"/>
    <property type="project" value="TreeGrafter"/>
</dbReference>
<dbReference type="SUPFAM" id="SSF57501">
    <property type="entry name" value="Cystine-knot cytokines"/>
    <property type="match status" value="1"/>
</dbReference>
<dbReference type="GO" id="GO:0008083">
    <property type="term" value="F:growth factor activity"/>
    <property type="evidence" value="ECO:0007669"/>
    <property type="project" value="UniProtKB-KW"/>
</dbReference>
<dbReference type="Gene3D" id="2.60.120.970">
    <property type="match status" value="1"/>
</dbReference>
<dbReference type="PANTHER" id="PTHR11848">
    <property type="entry name" value="TGF-BETA FAMILY"/>
    <property type="match status" value="1"/>
</dbReference>
<sequence length="484" mass="56431">MSILRINNNTYYLKLIVCVCTFILFDLTNNYNVVSISEIRNRDIGVDDSNSNKNEVYDNSTESLSHLLKKEIKSLFQDLLTGIPIAHNQVRKYSSRFDGHELLHHEPLQHTSAIHFLKCLQRKNERNDDLDDPILSKDDEYAYNNTDMIISVLGDEAGIPDDIIEHNDKEGGENMYFNVSKVRKDRVAQFGSLRLFKDNDYPLFWDNSMSVSIELYEIKKIKFNTSLDFITKTNVKRDYKGWIVLKITELFQKWSWHPEKNYGVHLDVVVEHNFGDKKFYKLSDIGVIDIEATDKKELQPFAVGFFQMVNTLNDQDPEKKKRSRRDLTQMILEKSYRPPKVRKDVESNFECKVRKFQFFFADFGWDDFIIAPSFFDLSYCHGSCSISRINNSHLPMHSYLQRLAHDMYPSSIPIPCCAPIKFDSLNLMDRGVTTMNYYVLKAKLEIDNAGGSPALYPVLVWTRAFITHHLETGAWNLDILVREY</sequence>
<organism evidence="10 11">
    <name type="scientific">Cotesia glomerata</name>
    <name type="common">Lepidopteran parasitic wasp</name>
    <name type="synonym">Apanteles glomeratus</name>
    <dbReference type="NCBI Taxonomy" id="32391"/>
    <lineage>
        <taxon>Eukaryota</taxon>
        <taxon>Metazoa</taxon>
        <taxon>Ecdysozoa</taxon>
        <taxon>Arthropoda</taxon>
        <taxon>Hexapoda</taxon>
        <taxon>Insecta</taxon>
        <taxon>Pterygota</taxon>
        <taxon>Neoptera</taxon>
        <taxon>Endopterygota</taxon>
        <taxon>Hymenoptera</taxon>
        <taxon>Apocrita</taxon>
        <taxon>Ichneumonoidea</taxon>
        <taxon>Braconidae</taxon>
        <taxon>Microgastrinae</taxon>
        <taxon>Cotesia</taxon>
    </lineage>
</organism>
<dbReference type="InterPro" id="IPR015615">
    <property type="entry name" value="TGF-beta-rel"/>
</dbReference>
<evidence type="ECO:0000313" key="10">
    <source>
        <dbReference type="EMBL" id="KAH0534686.1"/>
    </source>
</evidence>
<proteinExistence type="inferred from homology"/>
<dbReference type="InterPro" id="IPR029034">
    <property type="entry name" value="Cystine-knot_cytokine"/>
</dbReference>
<keyword evidence="7" id="KW-0325">Glycoprotein</keyword>
<evidence type="ECO:0000313" key="11">
    <source>
        <dbReference type="Proteomes" id="UP000826195"/>
    </source>
</evidence>
<evidence type="ECO:0000256" key="5">
    <source>
        <dbReference type="ARBA" id="ARBA00023030"/>
    </source>
</evidence>
<comment type="caution">
    <text evidence="10">The sequence shown here is derived from an EMBL/GenBank/DDBJ whole genome shotgun (WGS) entry which is preliminary data.</text>
</comment>